<feature type="region of interest" description="Disordered" evidence="1">
    <location>
        <begin position="15"/>
        <end position="81"/>
    </location>
</feature>
<feature type="compositionally biased region" description="Basic and acidic residues" evidence="1">
    <location>
        <begin position="22"/>
        <end position="36"/>
    </location>
</feature>
<evidence type="ECO:0000313" key="3">
    <source>
        <dbReference type="EMBL" id="JAS14245.1"/>
    </source>
</evidence>
<organism evidence="3">
    <name type="scientific">Clastoptera arizonana</name>
    <name type="common">Arizona spittle bug</name>
    <dbReference type="NCBI Taxonomy" id="38151"/>
    <lineage>
        <taxon>Eukaryota</taxon>
        <taxon>Metazoa</taxon>
        <taxon>Ecdysozoa</taxon>
        <taxon>Arthropoda</taxon>
        <taxon>Hexapoda</taxon>
        <taxon>Insecta</taxon>
        <taxon>Pterygota</taxon>
        <taxon>Neoptera</taxon>
        <taxon>Paraneoptera</taxon>
        <taxon>Hemiptera</taxon>
        <taxon>Auchenorrhyncha</taxon>
        <taxon>Cercopoidea</taxon>
        <taxon>Clastopteridae</taxon>
        <taxon>Clastoptera</taxon>
    </lineage>
</organism>
<evidence type="ECO:0000313" key="2">
    <source>
        <dbReference type="EMBL" id="JAS06231.1"/>
    </source>
</evidence>
<evidence type="ECO:0000256" key="1">
    <source>
        <dbReference type="SAM" id="MobiDB-lite"/>
    </source>
</evidence>
<name>A0A1B6CLJ3_9HEMI</name>
<accession>A0A1B6CLJ3</accession>
<protein>
    <submittedName>
        <fullName evidence="3">Uncharacterized protein</fullName>
    </submittedName>
</protein>
<dbReference type="EMBL" id="GEDC01023053">
    <property type="protein sequence ID" value="JAS14245.1"/>
    <property type="molecule type" value="Transcribed_RNA"/>
</dbReference>
<reference evidence="3" key="1">
    <citation type="submission" date="2015-12" db="EMBL/GenBank/DDBJ databases">
        <title>De novo transcriptome assembly of four potential Pierce s Disease insect vectors from Arizona vineyards.</title>
        <authorList>
            <person name="Tassone E.E."/>
        </authorList>
    </citation>
    <scope>NUCLEOTIDE SEQUENCE</scope>
</reference>
<sequence>MDTMEINEAENISLNFGDDIGDDLKLDDIPEYDTRSEVTSSSSETESSAPSISSVSSDSSLDHKGRGSRHAISRTRDKKSVTPESLHLIFCFNAIKSYIKSNFGSILNSNKHFRS</sequence>
<dbReference type="EMBL" id="GEDC01031067">
    <property type="protein sequence ID" value="JAS06231.1"/>
    <property type="molecule type" value="Transcribed_RNA"/>
</dbReference>
<proteinExistence type="predicted"/>
<dbReference type="AlphaFoldDB" id="A0A1B6CLJ3"/>
<feature type="compositionally biased region" description="Low complexity" evidence="1">
    <location>
        <begin position="37"/>
        <end position="59"/>
    </location>
</feature>
<gene>
    <name evidence="2" type="ORF">g.9608</name>
    <name evidence="3" type="ORF">g.9613</name>
</gene>